<evidence type="ECO:0000313" key="2">
    <source>
        <dbReference type="EMBL" id="CAD2208682.1"/>
    </source>
</evidence>
<dbReference type="Proteomes" id="UP000580250">
    <property type="component" value="Unassembled WGS sequence"/>
</dbReference>
<keyword evidence="1" id="KW-0472">Membrane</keyword>
<name>A0A6V7YAW2_MELEN</name>
<feature type="transmembrane region" description="Helical" evidence="1">
    <location>
        <begin position="20"/>
        <end position="52"/>
    </location>
</feature>
<sequence length="119" mass="13813">MWAIHSALIETRQMMSIPEFISCIIVLYIQPILCLFGILFNSGCLVVFIMVWSNKDYYRKTAMILYFGAMSLCNIVQLLLSFFVIILPAFEQAIKLVKKFLVLFFSSLTIQNFQTRPKL</sequence>
<keyword evidence="1" id="KW-1133">Transmembrane helix</keyword>
<comment type="caution">
    <text evidence="2">The sequence shown here is derived from an EMBL/GenBank/DDBJ whole genome shotgun (WGS) entry which is preliminary data.</text>
</comment>
<dbReference type="AlphaFoldDB" id="A0A6V7YAW2"/>
<accession>A0A6V7YAW2</accession>
<protein>
    <submittedName>
        <fullName evidence="2">Uncharacterized protein</fullName>
    </submittedName>
</protein>
<dbReference type="EMBL" id="CAJEWN010003823">
    <property type="protein sequence ID" value="CAD2208682.1"/>
    <property type="molecule type" value="Genomic_DNA"/>
</dbReference>
<dbReference type="OrthoDB" id="5860339at2759"/>
<proteinExistence type="predicted"/>
<keyword evidence="1" id="KW-0812">Transmembrane</keyword>
<gene>
    <name evidence="2" type="ORF">MENT_LOCUS62748</name>
</gene>
<evidence type="ECO:0000313" key="3">
    <source>
        <dbReference type="Proteomes" id="UP000580250"/>
    </source>
</evidence>
<evidence type="ECO:0000256" key="1">
    <source>
        <dbReference type="SAM" id="Phobius"/>
    </source>
</evidence>
<reference evidence="2 3" key="1">
    <citation type="submission" date="2020-08" db="EMBL/GenBank/DDBJ databases">
        <authorList>
            <person name="Koutsovoulos G."/>
            <person name="Danchin GJ E."/>
        </authorList>
    </citation>
    <scope>NUCLEOTIDE SEQUENCE [LARGE SCALE GENOMIC DNA]</scope>
</reference>
<feature type="transmembrane region" description="Helical" evidence="1">
    <location>
        <begin position="64"/>
        <end position="90"/>
    </location>
</feature>
<organism evidence="2 3">
    <name type="scientific">Meloidogyne enterolobii</name>
    <name type="common">Root-knot nematode worm</name>
    <name type="synonym">Meloidogyne mayaguensis</name>
    <dbReference type="NCBI Taxonomy" id="390850"/>
    <lineage>
        <taxon>Eukaryota</taxon>
        <taxon>Metazoa</taxon>
        <taxon>Ecdysozoa</taxon>
        <taxon>Nematoda</taxon>
        <taxon>Chromadorea</taxon>
        <taxon>Rhabditida</taxon>
        <taxon>Tylenchina</taxon>
        <taxon>Tylenchomorpha</taxon>
        <taxon>Tylenchoidea</taxon>
        <taxon>Meloidogynidae</taxon>
        <taxon>Meloidogyninae</taxon>
        <taxon>Meloidogyne</taxon>
    </lineage>
</organism>